<evidence type="ECO:0000256" key="1">
    <source>
        <dbReference type="SAM" id="MobiDB-lite"/>
    </source>
</evidence>
<gene>
    <name evidence="2" type="ORF">M422DRAFT_265191</name>
</gene>
<dbReference type="HOGENOM" id="CLU_1289662_0_0_1"/>
<accession>A0A0C9TS17</accession>
<protein>
    <submittedName>
        <fullName evidence="2">Uncharacterized protein</fullName>
    </submittedName>
</protein>
<proteinExistence type="predicted"/>
<keyword evidence="3" id="KW-1185">Reference proteome</keyword>
<feature type="region of interest" description="Disordered" evidence="1">
    <location>
        <begin position="70"/>
        <end position="89"/>
    </location>
</feature>
<dbReference type="EMBL" id="KN837219">
    <property type="protein sequence ID" value="KIJ33003.1"/>
    <property type="molecule type" value="Genomic_DNA"/>
</dbReference>
<dbReference type="Proteomes" id="UP000054279">
    <property type="component" value="Unassembled WGS sequence"/>
</dbReference>
<evidence type="ECO:0000313" key="2">
    <source>
        <dbReference type="EMBL" id="KIJ33003.1"/>
    </source>
</evidence>
<reference evidence="2 3" key="1">
    <citation type="submission" date="2014-06" db="EMBL/GenBank/DDBJ databases">
        <title>Evolutionary Origins and Diversification of the Mycorrhizal Mutualists.</title>
        <authorList>
            <consortium name="DOE Joint Genome Institute"/>
            <consortium name="Mycorrhizal Genomics Consortium"/>
            <person name="Kohler A."/>
            <person name="Kuo A."/>
            <person name="Nagy L.G."/>
            <person name="Floudas D."/>
            <person name="Copeland A."/>
            <person name="Barry K.W."/>
            <person name="Cichocki N."/>
            <person name="Veneault-Fourrey C."/>
            <person name="LaButti K."/>
            <person name="Lindquist E.A."/>
            <person name="Lipzen A."/>
            <person name="Lundell T."/>
            <person name="Morin E."/>
            <person name="Murat C."/>
            <person name="Riley R."/>
            <person name="Ohm R."/>
            <person name="Sun H."/>
            <person name="Tunlid A."/>
            <person name="Henrissat B."/>
            <person name="Grigoriev I.V."/>
            <person name="Hibbett D.S."/>
            <person name="Martin F."/>
        </authorList>
    </citation>
    <scope>NUCLEOTIDE SEQUENCE [LARGE SCALE GENOMIC DNA]</scope>
    <source>
        <strain evidence="2 3">SS14</strain>
    </source>
</reference>
<organism evidence="2 3">
    <name type="scientific">Sphaerobolus stellatus (strain SS14)</name>
    <dbReference type="NCBI Taxonomy" id="990650"/>
    <lineage>
        <taxon>Eukaryota</taxon>
        <taxon>Fungi</taxon>
        <taxon>Dikarya</taxon>
        <taxon>Basidiomycota</taxon>
        <taxon>Agaricomycotina</taxon>
        <taxon>Agaricomycetes</taxon>
        <taxon>Phallomycetidae</taxon>
        <taxon>Geastrales</taxon>
        <taxon>Sphaerobolaceae</taxon>
        <taxon>Sphaerobolus</taxon>
    </lineage>
</organism>
<evidence type="ECO:0000313" key="3">
    <source>
        <dbReference type="Proteomes" id="UP000054279"/>
    </source>
</evidence>
<sequence>MSRMNNPSAAPFPRTTAISPHAGSLFSSLRLSIPPSLPPSGLPPLPIQLVSPTGEFAHSIPKEFRLAPLHSHPPTCPTSRTAHRRPVSPSLVASPPTYVTSALTVTLIRKRFIATTIHHYSHISGVLMPPPSTAPAIFQDPPTMRPFGYIAETSNVLDFCIVCAILRPSTQQLGADMRILLYIEGSNVVYPSDGPRHRSLGRRLLWVVTHHASP</sequence>
<name>A0A0C9TS17_SPHS4</name>
<dbReference type="AlphaFoldDB" id="A0A0C9TS17"/>